<dbReference type="EMBL" id="BMOS01000049">
    <property type="protein sequence ID" value="GGN66841.1"/>
    <property type="molecule type" value="Genomic_DNA"/>
</dbReference>
<proteinExistence type="predicted"/>
<comment type="caution">
    <text evidence="1">The sequence shown here is derived from an EMBL/GenBank/DDBJ whole genome shotgun (WGS) entry which is preliminary data.</text>
</comment>
<dbReference type="Proteomes" id="UP000624041">
    <property type="component" value="Unassembled WGS sequence"/>
</dbReference>
<organism evidence="1 2">
    <name type="scientific">Oceanobacillus indicireducens</name>
    <dbReference type="NCBI Taxonomy" id="1004261"/>
    <lineage>
        <taxon>Bacteria</taxon>
        <taxon>Bacillati</taxon>
        <taxon>Bacillota</taxon>
        <taxon>Bacilli</taxon>
        <taxon>Bacillales</taxon>
        <taxon>Bacillaceae</taxon>
        <taxon>Oceanobacillus</taxon>
    </lineage>
</organism>
<dbReference type="AlphaFoldDB" id="A0A917Y5J9"/>
<evidence type="ECO:0000313" key="2">
    <source>
        <dbReference type="Proteomes" id="UP000624041"/>
    </source>
</evidence>
<reference evidence="1" key="1">
    <citation type="journal article" date="2014" name="Int. J. Syst. Evol. Microbiol.">
        <title>Complete genome sequence of Corynebacterium casei LMG S-19264T (=DSM 44701T), isolated from a smear-ripened cheese.</title>
        <authorList>
            <consortium name="US DOE Joint Genome Institute (JGI-PGF)"/>
            <person name="Walter F."/>
            <person name="Albersmeier A."/>
            <person name="Kalinowski J."/>
            <person name="Ruckert C."/>
        </authorList>
    </citation>
    <scope>NUCLEOTIDE SEQUENCE</scope>
    <source>
        <strain evidence="1">JCM 17251</strain>
    </source>
</reference>
<keyword evidence="2" id="KW-1185">Reference proteome</keyword>
<sequence>MFKDKPSITKKPGRPVKEKVTQIPLLKIELQDESSVPKVFYKGEEITHKANVHFDWDTKDAHSLGGLTYGFEHLRSDGTVERIERRTKDHR</sequence>
<gene>
    <name evidence="1" type="ORF">GCM10007971_37180</name>
</gene>
<reference evidence="1" key="2">
    <citation type="submission" date="2020-09" db="EMBL/GenBank/DDBJ databases">
        <authorList>
            <person name="Sun Q."/>
            <person name="Ohkuma M."/>
        </authorList>
    </citation>
    <scope>NUCLEOTIDE SEQUENCE</scope>
    <source>
        <strain evidence="1">JCM 17251</strain>
    </source>
</reference>
<protein>
    <submittedName>
        <fullName evidence="1">Uncharacterized protein</fullName>
    </submittedName>
</protein>
<accession>A0A917Y5J9</accession>
<name>A0A917Y5J9_9BACI</name>
<evidence type="ECO:0000313" key="1">
    <source>
        <dbReference type="EMBL" id="GGN66841.1"/>
    </source>
</evidence>
<dbReference type="RefSeq" id="WP_188859597.1">
    <property type="nucleotide sequence ID" value="NZ_BMOS01000049.1"/>
</dbReference>